<keyword evidence="1" id="KW-0805">Transcription regulation</keyword>
<dbReference type="Pfam" id="PF12802">
    <property type="entry name" value="MarR_2"/>
    <property type="match status" value="1"/>
</dbReference>
<dbReference type="InterPro" id="IPR036388">
    <property type="entry name" value="WH-like_DNA-bd_sf"/>
</dbReference>
<evidence type="ECO:0000313" key="5">
    <source>
        <dbReference type="EMBL" id="USW03719.1"/>
    </source>
</evidence>
<dbReference type="SUPFAM" id="SSF46785">
    <property type="entry name" value="Winged helix' DNA-binding domain"/>
    <property type="match status" value="1"/>
</dbReference>
<dbReference type="Gene3D" id="1.10.10.10">
    <property type="entry name" value="Winged helix-like DNA-binding domain superfamily/Winged helix DNA-binding domain"/>
    <property type="match status" value="1"/>
</dbReference>
<evidence type="ECO:0000313" key="6">
    <source>
        <dbReference type="Proteomes" id="UP001056907"/>
    </source>
</evidence>
<dbReference type="PANTHER" id="PTHR42756">
    <property type="entry name" value="TRANSCRIPTIONAL REGULATOR, MARR"/>
    <property type="match status" value="1"/>
</dbReference>
<proteinExistence type="predicted"/>
<dbReference type="InterPro" id="IPR036390">
    <property type="entry name" value="WH_DNA-bd_sf"/>
</dbReference>
<dbReference type="GO" id="GO:0006355">
    <property type="term" value="P:regulation of DNA-templated transcription"/>
    <property type="evidence" value="ECO:0007669"/>
    <property type="project" value="UniProtKB-ARBA"/>
</dbReference>
<feature type="domain" description="HTH marR-type" evidence="4">
    <location>
        <begin position="15"/>
        <end position="144"/>
    </location>
</feature>
<reference evidence="5" key="2">
    <citation type="submission" date="2024-04" db="EMBL/GenBank/DDBJ databases">
        <authorList>
            <person name="Diaz M."/>
            <person name="Bach T."/>
            <person name="Gonzalez Anta G."/>
            <person name="Agaras B."/>
            <person name="Wibberg D."/>
            <person name="Noguera F."/>
            <person name="Canciani W."/>
            <person name="Ybarra T."/>
            <person name="Nunez M.L."/>
            <person name="Valverde C."/>
        </authorList>
    </citation>
    <scope>NUCLEOTIDE SEQUENCE</scope>
    <source>
        <strain evidence="5">1008</strain>
    </source>
</reference>
<dbReference type="EMBL" id="CP078013">
    <property type="protein sequence ID" value="USW03719.1"/>
    <property type="molecule type" value="Genomic_DNA"/>
</dbReference>
<evidence type="ECO:0000256" key="1">
    <source>
        <dbReference type="ARBA" id="ARBA00023015"/>
    </source>
</evidence>
<accession>A0ABD7TQM3</accession>
<dbReference type="AlphaFoldDB" id="A0ABD7TQM3"/>
<dbReference type="PROSITE" id="PS50995">
    <property type="entry name" value="HTH_MARR_2"/>
    <property type="match status" value="1"/>
</dbReference>
<keyword evidence="3" id="KW-0804">Transcription</keyword>
<sequence>MNNDKDIHPDAAVAPSYLAKRAERVFHRTVEATLRSHGTSLTLIGPLLWLSWRGPMLQRDLVKASAVKQPAMVATLDKLEAAGLIERAVVATNKRAALVSITPSGRDTAALGRHVLLDTNAQGVNGFTPEEAAMLVALLQRFIANLEG</sequence>
<evidence type="ECO:0000256" key="3">
    <source>
        <dbReference type="ARBA" id="ARBA00023163"/>
    </source>
</evidence>
<keyword evidence="2" id="KW-0238">DNA-binding</keyword>
<name>A0ABD7TQM3_9PSED</name>
<dbReference type="InterPro" id="IPR000835">
    <property type="entry name" value="HTH_MarR-typ"/>
</dbReference>
<gene>
    <name evidence="5" type="ORF">KUA23_13920</name>
</gene>
<organism evidence="5 6">
    <name type="scientific">Pseudomonas pergaminensis</name>
    <dbReference type="NCBI Taxonomy" id="2853159"/>
    <lineage>
        <taxon>Bacteria</taxon>
        <taxon>Pseudomonadati</taxon>
        <taxon>Pseudomonadota</taxon>
        <taxon>Gammaproteobacteria</taxon>
        <taxon>Pseudomonadales</taxon>
        <taxon>Pseudomonadaceae</taxon>
        <taxon>Pseudomonas</taxon>
    </lineage>
</organism>
<evidence type="ECO:0000259" key="4">
    <source>
        <dbReference type="PROSITE" id="PS50995"/>
    </source>
</evidence>
<dbReference type="Proteomes" id="UP001056907">
    <property type="component" value="Chromosome"/>
</dbReference>
<protein>
    <submittedName>
        <fullName evidence="5">MarR family winged helix-turn-helix transcriptional regulator</fullName>
    </submittedName>
</protein>
<dbReference type="GO" id="GO:0003677">
    <property type="term" value="F:DNA binding"/>
    <property type="evidence" value="ECO:0007669"/>
    <property type="project" value="UniProtKB-KW"/>
</dbReference>
<dbReference type="SMART" id="SM00347">
    <property type="entry name" value="HTH_MARR"/>
    <property type="match status" value="1"/>
</dbReference>
<dbReference type="PRINTS" id="PR00598">
    <property type="entry name" value="HTHMARR"/>
</dbReference>
<reference evidence="5" key="1">
    <citation type="journal article" date="2022" name="Front. Plant Sci.">
        <title>Agronomic efficiency and genome mining analysis of the wheat-biostimulant rhizospheric bacterium Pseudomonas pergaminensis sp. nov. strain 1008T.</title>
        <authorList>
            <person name="Diaz M."/>
            <person name="Bach T."/>
            <person name="Gonzalez Anta G."/>
            <person name="Agaras B."/>
            <person name="Wibberg D."/>
            <person name="Noguera F."/>
            <person name="Canciani W."/>
            <person name="Valverde C."/>
        </authorList>
    </citation>
    <scope>NUCLEOTIDE SEQUENCE</scope>
    <source>
        <strain evidence="5">1008</strain>
    </source>
</reference>
<evidence type="ECO:0000256" key="2">
    <source>
        <dbReference type="ARBA" id="ARBA00023125"/>
    </source>
</evidence>
<dbReference type="RefSeq" id="WP_078828265.1">
    <property type="nucleotide sequence ID" value="NZ_CP078013.2"/>
</dbReference>
<dbReference type="PANTHER" id="PTHR42756:SF1">
    <property type="entry name" value="TRANSCRIPTIONAL REPRESSOR OF EMRAB OPERON"/>
    <property type="match status" value="1"/>
</dbReference>
<dbReference type="KEGG" id="ppeg:KUA23_13920"/>